<dbReference type="Proteomes" id="UP001597045">
    <property type="component" value="Unassembled WGS sequence"/>
</dbReference>
<sequence>MWLKTVTVAAAIATVAAVPAAATPAPLVLTGDSIFLPNLDDDSHRCHVDPADPVFAGHYPGCPVLPGLYLLDHVDQAVPASKIVQLDRAKFVRPVRPGDELVIDITLDAGGLCQASVHTKSGLVAEFRLRYEVRS</sequence>
<keyword evidence="4" id="KW-1185">Reference proteome</keyword>
<dbReference type="InterPro" id="IPR054545">
    <property type="entry name" value="ApeI-like"/>
</dbReference>
<comment type="caution">
    <text evidence="3">The sequence shown here is derived from an EMBL/GenBank/DDBJ whole genome shotgun (WGS) entry which is preliminary data.</text>
</comment>
<protein>
    <recommendedName>
        <fullName evidence="2">ApeI dehydratase-like domain-containing protein</fullName>
    </recommendedName>
</protein>
<feature type="domain" description="ApeI dehydratase-like" evidence="2">
    <location>
        <begin position="45"/>
        <end position="109"/>
    </location>
</feature>
<dbReference type="InterPro" id="IPR029069">
    <property type="entry name" value="HotDog_dom_sf"/>
</dbReference>
<evidence type="ECO:0000256" key="1">
    <source>
        <dbReference type="SAM" id="SignalP"/>
    </source>
</evidence>
<evidence type="ECO:0000313" key="4">
    <source>
        <dbReference type="Proteomes" id="UP001597045"/>
    </source>
</evidence>
<name>A0ABW3MCP6_9PSEU</name>
<evidence type="ECO:0000313" key="3">
    <source>
        <dbReference type="EMBL" id="MFD1048526.1"/>
    </source>
</evidence>
<evidence type="ECO:0000259" key="2">
    <source>
        <dbReference type="Pfam" id="PF22818"/>
    </source>
</evidence>
<dbReference type="Pfam" id="PF22818">
    <property type="entry name" value="ApeI-like"/>
    <property type="match status" value="1"/>
</dbReference>
<feature type="chain" id="PRO_5046322265" description="ApeI dehydratase-like domain-containing protein" evidence="1">
    <location>
        <begin position="21"/>
        <end position="135"/>
    </location>
</feature>
<dbReference type="SUPFAM" id="SSF54637">
    <property type="entry name" value="Thioesterase/thiol ester dehydrase-isomerase"/>
    <property type="match status" value="1"/>
</dbReference>
<accession>A0ABW3MCP6</accession>
<reference evidence="4" key="1">
    <citation type="journal article" date="2019" name="Int. J. Syst. Evol. Microbiol.">
        <title>The Global Catalogue of Microorganisms (GCM) 10K type strain sequencing project: providing services to taxonomists for standard genome sequencing and annotation.</title>
        <authorList>
            <consortium name="The Broad Institute Genomics Platform"/>
            <consortium name="The Broad Institute Genome Sequencing Center for Infectious Disease"/>
            <person name="Wu L."/>
            <person name="Ma J."/>
        </authorList>
    </citation>
    <scope>NUCLEOTIDE SEQUENCE [LARGE SCALE GENOMIC DNA]</scope>
    <source>
        <strain evidence="4">JCM 31486</strain>
    </source>
</reference>
<organism evidence="3 4">
    <name type="scientific">Kibdelosporangium lantanae</name>
    <dbReference type="NCBI Taxonomy" id="1497396"/>
    <lineage>
        <taxon>Bacteria</taxon>
        <taxon>Bacillati</taxon>
        <taxon>Actinomycetota</taxon>
        <taxon>Actinomycetes</taxon>
        <taxon>Pseudonocardiales</taxon>
        <taxon>Pseudonocardiaceae</taxon>
        <taxon>Kibdelosporangium</taxon>
    </lineage>
</organism>
<dbReference type="Gene3D" id="3.10.129.10">
    <property type="entry name" value="Hotdog Thioesterase"/>
    <property type="match status" value="1"/>
</dbReference>
<dbReference type="EMBL" id="JBHTIS010001647">
    <property type="protein sequence ID" value="MFD1048526.1"/>
    <property type="molecule type" value="Genomic_DNA"/>
</dbReference>
<feature type="signal peptide" evidence="1">
    <location>
        <begin position="1"/>
        <end position="20"/>
    </location>
</feature>
<proteinExistence type="predicted"/>
<gene>
    <name evidence="3" type="ORF">ACFQ1S_24840</name>
</gene>
<keyword evidence="1" id="KW-0732">Signal</keyword>